<proteinExistence type="predicted"/>
<organism evidence="1 2">
    <name type="scientific">Quercus suber</name>
    <name type="common">Cork oak</name>
    <dbReference type="NCBI Taxonomy" id="58331"/>
    <lineage>
        <taxon>Eukaryota</taxon>
        <taxon>Viridiplantae</taxon>
        <taxon>Streptophyta</taxon>
        <taxon>Embryophyta</taxon>
        <taxon>Tracheophyta</taxon>
        <taxon>Spermatophyta</taxon>
        <taxon>Magnoliopsida</taxon>
        <taxon>eudicotyledons</taxon>
        <taxon>Gunneridae</taxon>
        <taxon>Pentapetalae</taxon>
        <taxon>rosids</taxon>
        <taxon>fabids</taxon>
        <taxon>Fagales</taxon>
        <taxon>Fagaceae</taxon>
        <taxon>Quercus</taxon>
    </lineage>
</organism>
<dbReference type="AlphaFoldDB" id="A0AAW0KAV7"/>
<evidence type="ECO:0000313" key="2">
    <source>
        <dbReference type="Proteomes" id="UP000237347"/>
    </source>
</evidence>
<reference evidence="1 2" key="1">
    <citation type="journal article" date="2018" name="Sci. Data">
        <title>The draft genome sequence of cork oak.</title>
        <authorList>
            <person name="Ramos A.M."/>
            <person name="Usie A."/>
            <person name="Barbosa P."/>
            <person name="Barros P.M."/>
            <person name="Capote T."/>
            <person name="Chaves I."/>
            <person name="Simoes F."/>
            <person name="Abreu I."/>
            <person name="Carrasquinho I."/>
            <person name="Faro C."/>
            <person name="Guimaraes J.B."/>
            <person name="Mendonca D."/>
            <person name="Nobrega F."/>
            <person name="Rodrigues L."/>
            <person name="Saibo N.J.M."/>
            <person name="Varela M.C."/>
            <person name="Egas C."/>
            <person name="Matos J."/>
            <person name="Miguel C.M."/>
            <person name="Oliveira M.M."/>
            <person name="Ricardo C.P."/>
            <person name="Goncalves S."/>
        </authorList>
    </citation>
    <scope>NUCLEOTIDE SEQUENCE [LARGE SCALE GENOMIC DNA]</scope>
    <source>
        <strain evidence="2">cv. HL8</strain>
    </source>
</reference>
<accession>A0AAW0KAV7</accession>
<sequence length="63" mass="7443">MPFVVSVISSTGFIPQELDVALSLLMSLRATSYYKKPHLHKALNMGFEIWRRKESWQENLRKY</sequence>
<protein>
    <submittedName>
        <fullName evidence="1">Uncharacterized protein</fullName>
    </submittedName>
</protein>
<keyword evidence="2" id="KW-1185">Reference proteome</keyword>
<name>A0AAW0KAV7_QUESU</name>
<gene>
    <name evidence="1" type="ORF">CFP56_022696</name>
</gene>
<comment type="caution">
    <text evidence="1">The sequence shown here is derived from an EMBL/GenBank/DDBJ whole genome shotgun (WGS) entry which is preliminary data.</text>
</comment>
<dbReference type="EMBL" id="PKMF04000355">
    <property type="protein sequence ID" value="KAK7836357.1"/>
    <property type="molecule type" value="Genomic_DNA"/>
</dbReference>
<evidence type="ECO:0000313" key="1">
    <source>
        <dbReference type="EMBL" id="KAK7836357.1"/>
    </source>
</evidence>
<dbReference type="Proteomes" id="UP000237347">
    <property type="component" value="Unassembled WGS sequence"/>
</dbReference>